<dbReference type="NCBIfam" id="TIGR04183">
    <property type="entry name" value="Por_Secre_tail"/>
    <property type="match status" value="1"/>
</dbReference>
<organism evidence="2 3">
    <name type="scientific">Marivirga salinarum</name>
    <dbReference type="NCBI Taxonomy" id="3059078"/>
    <lineage>
        <taxon>Bacteria</taxon>
        <taxon>Pseudomonadati</taxon>
        <taxon>Bacteroidota</taxon>
        <taxon>Cytophagia</taxon>
        <taxon>Cytophagales</taxon>
        <taxon>Marivirgaceae</taxon>
        <taxon>Marivirga</taxon>
    </lineage>
</organism>
<dbReference type="AlphaFoldDB" id="A0AA49J911"/>
<dbReference type="Pfam" id="PF18962">
    <property type="entry name" value="Por_Secre_tail"/>
    <property type="match status" value="1"/>
</dbReference>
<feature type="domain" description="Secretion system C-terminal sorting" evidence="1">
    <location>
        <begin position="86"/>
        <end position="154"/>
    </location>
</feature>
<dbReference type="Proteomes" id="UP001230496">
    <property type="component" value="Chromosome"/>
</dbReference>
<evidence type="ECO:0000313" key="2">
    <source>
        <dbReference type="EMBL" id="WKK73512.2"/>
    </source>
</evidence>
<proteinExistence type="predicted"/>
<gene>
    <name evidence="2" type="ORF">QYS49_16265</name>
</gene>
<dbReference type="InterPro" id="IPR026444">
    <property type="entry name" value="Secre_tail"/>
</dbReference>
<reference evidence="2 3" key="1">
    <citation type="submission" date="2023-08" db="EMBL/GenBank/DDBJ databases">
        <title>Comparative genomics and taxonomic characterization of three novel marine species of genus Marivirga.</title>
        <authorList>
            <person name="Muhammad N."/>
            <person name="Kim S.-G."/>
        </authorList>
    </citation>
    <scope>NUCLEOTIDE SEQUENCE [LARGE SCALE GENOMIC DNA]</scope>
    <source>
        <strain evidence="2 3">BDSF4-3</strain>
    </source>
</reference>
<accession>A0AA49J911</accession>
<dbReference type="KEGG" id="msaa:QYS49_16265"/>
<evidence type="ECO:0000313" key="3">
    <source>
        <dbReference type="Proteomes" id="UP001230496"/>
    </source>
</evidence>
<sequence>MQRIILYIALVFFALEELKAQESMNTSGGDANGTGGTVSFSVGQLMYSTASGTNGTVEQGIQQLNIISSVVSGIENSGIQIKSTAYPNPTSTDLKLEVDNLNGFLYQLFDIKGNIIHTQHVRGKSVIIDMKDFPQAIYILNVISSGSLVKKFKIIKD</sequence>
<protein>
    <submittedName>
        <fullName evidence="2">T9SS type A sorting domain-containing protein</fullName>
    </submittedName>
</protein>
<dbReference type="RefSeq" id="WP_308348582.1">
    <property type="nucleotide sequence ID" value="NZ_CP129971.1"/>
</dbReference>
<name>A0AA49J911_9BACT</name>
<evidence type="ECO:0000259" key="1">
    <source>
        <dbReference type="Pfam" id="PF18962"/>
    </source>
</evidence>
<dbReference type="EMBL" id="CP129971">
    <property type="protein sequence ID" value="WKK73512.2"/>
    <property type="molecule type" value="Genomic_DNA"/>
</dbReference>
<keyword evidence="3" id="KW-1185">Reference proteome</keyword>